<accession>A0ABW1LG53</accession>
<evidence type="ECO:0000313" key="2">
    <source>
        <dbReference type="Proteomes" id="UP001596135"/>
    </source>
</evidence>
<organism evidence="1 2">
    <name type="scientific">Nocardioides hankookensis</name>
    <dbReference type="NCBI Taxonomy" id="443157"/>
    <lineage>
        <taxon>Bacteria</taxon>
        <taxon>Bacillati</taxon>
        <taxon>Actinomycetota</taxon>
        <taxon>Actinomycetes</taxon>
        <taxon>Propionibacteriales</taxon>
        <taxon>Nocardioidaceae</taxon>
        <taxon>Nocardioides</taxon>
    </lineage>
</organism>
<comment type="caution">
    <text evidence="1">The sequence shown here is derived from an EMBL/GenBank/DDBJ whole genome shotgun (WGS) entry which is preliminary data.</text>
</comment>
<proteinExistence type="predicted"/>
<dbReference type="EMBL" id="JBHSRJ010000002">
    <property type="protein sequence ID" value="MFC6042306.1"/>
    <property type="molecule type" value="Genomic_DNA"/>
</dbReference>
<keyword evidence="2" id="KW-1185">Reference proteome</keyword>
<gene>
    <name evidence="1" type="ORF">ACFPYL_04440</name>
</gene>
<reference evidence="2" key="1">
    <citation type="journal article" date="2019" name="Int. J. Syst. Evol. Microbiol.">
        <title>The Global Catalogue of Microorganisms (GCM) 10K type strain sequencing project: providing services to taxonomists for standard genome sequencing and annotation.</title>
        <authorList>
            <consortium name="The Broad Institute Genomics Platform"/>
            <consortium name="The Broad Institute Genome Sequencing Center for Infectious Disease"/>
            <person name="Wu L."/>
            <person name="Ma J."/>
        </authorList>
    </citation>
    <scope>NUCLEOTIDE SEQUENCE [LARGE SCALE GENOMIC DNA]</scope>
    <source>
        <strain evidence="2">CCUG 54522</strain>
    </source>
</reference>
<name>A0ABW1LG53_9ACTN</name>
<sequence>MSTEPLPATWRGLVDDAAIFPPGDAPLHQASAAHAERRHAPYADLVGTFVARDTDIPLLRGTPLALSVVVTGGAGQVAGAAGLGRKLHVAIEGLEIALRDPADPVGAARRVVAAVDAARAEGVLDDHVPVFVEIPASCPEPLWLAAADEVAAAEHRLKLRTGGLEAHAFPPATTLAGWIDAALDRETPFKCTAGLHRAVRHTGEDGFDHHGFLNVLVATRQAFDGSSPDEVAGVLDEREPAVLVESARDLDLAGARRWFTSFGSCSVSEPLDDLLQLGLVG</sequence>
<dbReference type="RefSeq" id="WP_379150776.1">
    <property type="nucleotide sequence ID" value="NZ_JBHSRJ010000002.1"/>
</dbReference>
<dbReference type="Proteomes" id="UP001596135">
    <property type="component" value="Unassembled WGS sequence"/>
</dbReference>
<evidence type="ECO:0000313" key="1">
    <source>
        <dbReference type="EMBL" id="MFC6042306.1"/>
    </source>
</evidence>
<protein>
    <submittedName>
        <fullName evidence="1">Uncharacterized protein</fullName>
    </submittedName>
</protein>